<evidence type="ECO:0000256" key="8">
    <source>
        <dbReference type="ARBA" id="ARBA00022723"/>
    </source>
</evidence>
<reference evidence="25" key="2">
    <citation type="submission" date="2017-10" db="EMBL/GenBank/DDBJ databases">
        <title>Ladona fulva Genome sequencing and assembly.</title>
        <authorList>
            <person name="Murali S."/>
            <person name="Richards S."/>
            <person name="Bandaranaike D."/>
            <person name="Bellair M."/>
            <person name="Blankenburg K."/>
            <person name="Chao H."/>
            <person name="Dinh H."/>
            <person name="Doddapaneni H."/>
            <person name="Dugan-Rocha S."/>
            <person name="Elkadiri S."/>
            <person name="Gnanaolivu R."/>
            <person name="Hernandez B."/>
            <person name="Skinner E."/>
            <person name="Javaid M."/>
            <person name="Lee S."/>
            <person name="Li M."/>
            <person name="Ming W."/>
            <person name="Munidasa M."/>
            <person name="Muniz J."/>
            <person name="Nguyen L."/>
            <person name="Hughes D."/>
            <person name="Osuji N."/>
            <person name="Pu L.-L."/>
            <person name="Puazo M."/>
            <person name="Qu C."/>
            <person name="Quiroz J."/>
            <person name="Raj R."/>
            <person name="Weissenberger G."/>
            <person name="Xin Y."/>
            <person name="Zou X."/>
            <person name="Han Y."/>
            <person name="Worley K."/>
            <person name="Muzny D."/>
            <person name="Gibbs R."/>
        </authorList>
    </citation>
    <scope>NUCLEOTIDE SEQUENCE</scope>
    <source>
        <strain evidence="25">Sampled in the wild</strain>
    </source>
</reference>
<evidence type="ECO:0000313" key="25">
    <source>
        <dbReference type="EMBL" id="KAG8230778.1"/>
    </source>
</evidence>
<dbReference type="GO" id="GO:0008270">
    <property type="term" value="F:zinc ion binding"/>
    <property type="evidence" value="ECO:0007669"/>
    <property type="project" value="UniProtKB-KW"/>
</dbReference>
<feature type="domain" description="RING-CH-type" evidence="24">
    <location>
        <begin position="26"/>
        <end position="95"/>
    </location>
</feature>
<reference evidence="25" key="1">
    <citation type="submission" date="2013-04" db="EMBL/GenBank/DDBJ databases">
        <authorList>
            <person name="Qu J."/>
            <person name="Murali S.C."/>
            <person name="Bandaranaike D."/>
            <person name="Bellair M."/>
            <person name="Blankenburg K."/>
            <person name="Chao H."/>
            <person name="Dinh H."/>
            <person name="Doddapaneni H."/>
            <person name="Downs B."/>
            <person name="Dugan-Rocha S."/>
            <person name="Elkadiri S."/>
            <person name="Gnanaolivu R.D."/>
            <person name="Hernandez B."/>
            <person name="Javaid M."/>
            <person name="Jayaseelan J.C."/>
            <person name="Lee S."/>
            <person name="Li M."/>
            <person name="Ming W."/>
            <person name="Munidasa M."/>
            <person name="Muniz J."/>
            <person name="Nguyen L."/>
            <person name="Ongeri F."/>
            <person name="Osuji N."/>
            <person name="Pu L.-L."/>
            <person name="Puazo M."/>
            <person name="Qu C."/>
            <person name="Quiroz J."/>
            <person name="Raj R."/>
            <person name="Weissenberger G."/>
            <person name="Xin Y."/>
            <person name="Zou X."/>
            <person name="Han Y."/>
            <person name="Richards S."/>
            <person name="Worley K."/>
            <person name="Muzny D."/>
            <person name="Gibbs R."/>
        </authorList>
    </citation>
    <scope>NUCLEOTIDE SEQUENCE</scope>
    <source>
        <strain evidence="25">Sampled in the wild</strain>
    </source>
</reference>
<evidence type="ECO:0000256" key="12">
    <source>
        <dbReference type="ARBA" id="ARBA00022833"/>
    </source>
</evidence>
<evidence type="ECO:0000256" key="2">
    <source>
        <dbReference type="ARBA" id="ARBA00004225"/>
    </source>
</evidence>
<dbReference type="FunFam" id="3.30.40.10:FF:000262">
    <property type="entry name" value="E3 ubiquitin-protein ligase MARCH5"/>
    <property type="match status" value="1"/>
</dbReference>
<keyword evidence="8" id="KW-0479">Metal-binding</keyword>
<evidence type="ECO:0000256" key="18">
    <source>
        <dbReference type="ARBA" id="ARBA00043185"/>
    </source>
</evidence>
<sequence length="317" mass="35414">MEENERVAQISRERSSLRNENNSGRPDDEEVRQCWVCFATEEDDPNTDWVQPCSCRGTTKWVHQTCIQRWVDEKQKGNSTGKVSCPQCNTEYLILFPKMGSLVMILDAANNLIYRVCPFVAAAVVVGSVYWSAVTFGAVTVMQVMGFKEGMDIMEQADPFVLLIALPSVPVLLILGKMVRWEDGVLQFLRRNTKKIPILRQILPSFYSPEEENETAVARGINIDQPPLSDPVSATRVLCSALVLPTAATIMGNLFFESVNSNLGRTLLGGIAFIAIKGALKIYHKQQLFTRLTQRHILDYTEDNAALIRIARGSTGQ</sequence>
<proteinExistence type="predicted"/>
<evidence type="ECO:0000256" key="10">
    <source>
        <dbReference type="ARBA" id="ARBA00022786"/>
    </source>
</evidence>
<evidence type="ECO:0000256" key="13">
    <source>
        <dbReference type="ARBA" id="ARBA00022989"/>
    </source>
</evidence>
<dbReference type="InterPro" id="IPR001841">
    <property type="entry name" value="Znf_RING"/>
</dbReference>
<evidence type="ECO:0000256" key="17">
    <source>
        <dbReference type="ARBA" id="ARBA00043044"/>
    </source>
</evidence>
<evidence type="ECO:0000256" key="9">
    <source>
        <dbReference type="ARBA" id="ARBA00022771"/>
    </source>
</evidence>
<name>A0A8K0P398_LADFU</name>
<keyword evidence="14" id="KW-0496">Mitochondrion</keyword>
<evidence type="ECO:0000256" key="6">
    <source>
        <dbReference type="ARBA" id="ARBA00022679"/>
    </source>
</evidence>
<feature type="region of interest" description="Disordered" evidence="21">
    <location>
        <begin position="1"/>
        <end position="28"/>
    </location>
</feature>
<dbReference type="Proteomes" id="UP000792457">
    <property type="component" value="Unassembled WGS sequence"/>
</dbReference>
<dbReference type="OrthoDB" id="5817083at2759"/>
<dbReference type="Gene3D" id="3.30.40.10">
    <property type="entry name" value="Zinc/RING finger domain, C3HC4 (zinc finger)"/>
    <property type="match status" value="1"/>
</dbReference>
<keyword evidence="10" id="KW-0833">Ubl conjugation pathway</keyword>
<evidence type="ECO:0000256" key="3">
    <source>
        <dbReference type="ARBA" id="ARBA00004294"/>
    </source>
</evidence>
<evidence type="ECO:0000256" key="20">
    <source>
        <dbReference type="PROSITE-ProRule" id="PRU00175"/>
    </source>
</evidence>
<keyword evidence="13 22" id="KW-1133">Transmembrane helix</keyword>
<gene>
    <name evidence="25" type="ORF">J437_LFUL011341</name>
</gene>
<evidence type="ECO:0000256" key="16">
    <source>
        <dbReference type="ARBA" id="ARBA00040151"/>
    </source>
</evidence>
<accession>A0A8K0P398</accession>
<keyword evidence="9 20" id="KW-0863">Zinc-finger</keyword>
<feature type="transmembrane region" description="Helical" evidence="22">
    <location>
        <begin position="112"/>
        <end position="139"/>
    </location>
</feature>
<comment type="subcellular location">
    <subcellularLocation>
        <location evidence="2">Mitochondrion membrane</location>
        <topology evidence="2">Multi-pass membrane protein</topology>
    </subcellularLocation>
    <subcellularLocation>
        <location evidence="3">Mitochondrion outer membrane</location>
    </subcellularLocation>
</comment>
<keyword evidence="26" id="KW-1185">Reference proteome</keyword>
<evidence type="ECO:0000256" key="22">
    <source>
        <dbReference type="SAM" id="Phobius"/>
    </source>
</evidence>
<dbReference type="PROSITE" id="PS50089">
    <property type="entry name" value="ZF_RING_2"/>
    <property type="match status" value="1"/>
</dbReference>
<evidence type="ECO:0000259" key="23">
    <source>
        <dbReference type="PROSITE" id="PS50089"/>
    </source>
</evidence>
<protein>
    <recommendedName>
        <fullName evidence="16">E3 ubiquitin-protein ligase MARCHF5</fullName>
        <ecNumber evidence="5">2.3.2.27</ecNumber>
    </recommendedName>
    <alternativeName>
        <fullName evidence="18">Membrane-associated RING finger protein 5</fullName>
    </alternativeName>
    <alternativeName>
        <fullName evidence="17">Membrane-associated RING-CH protein V</fullName>
    </alternativeName>
    <alternativeName>
        <fullName evidence="19">RING-type E3 ubiquitin transferase MARCHF5</fullName>
    </alternativeName>
</protein>
<evidence type="ECO:0000256" key="7">
    <source>
        <dbReference type="ARBA" id="ARBA00022692"/>
    </source>
</evidence>
<dbReference type="SMART" id="SM00744">
    <property type="entry name" value="RINGv"/>
    <property type="match status" value="1"/>
</dbReference>
<keyword evidence="12" id="KW-0862">Zinc</keyword>
<evidence type="ECO:0000256" key="1">
    <source>
        <dbReference type="ARBA" id="ARBA00000900"/>
    </source>
</evidence>
<evidence type="ECO:0000256" key="11">
    <source>
        <dbReference type="ARBA" id="ARBA00022787"/>
    </source>
</evidence>
<dbReference type="InterPro" id="IPR011016">
    <property type="entry name" value="Znf_RING-CH"/>
</dbReference>
<dbReference type="PANTHER" id="PTHR46283">
    <property type="entry name" value="E3 UBIQUITIN-PROTEIN LIGASE MARCH5"/>
    <property type="match status" value="1"/>
</dbReference>
<dbReference type="GO" id="GO:0061630">
    <property type="term" value="F:ubiquitin protein ligase activity"/>
    <property type="evidence" value="ECO:0007669"/>
    <property type="project" value="UniProtKB-EC"/>
</dbReference>
<keyword evidence="11" id="KW-1000">Mitochondrion outer membrane</keyword>
<comment type="caution">
    <text evidence="25">The sequence shown here is derived from an EMBL/GenBank/DDBJ whole genome shotgun (WGS) entry which is preliminary data.</text>
</comment>
<comment type="catalytic activity">
    <reaction evidence="1">
        <text>S-ubiquitinyl-[E2 ubiquitin-conjugating enzyme]-L-cysteine + [acceptor protein]-L-lysine = [E2 ubiquitin-conjugating enzyme]-L-cysteine + N(6)-ubiquitinyl-[acceptor protein]-L-lysine.</text>
        <dbReference type="EC" id="2.3.2.27"/>
    </reaction>
</comment>
<dbReference type="CDD" id="cd16701">
    <property type="entry name" value="RING_CH-C4HC3_MARCH5"/>
    <property type="match status" value="1"/>
</dbReference>
<dbReference type="AlphaFoldDB" id="A0A8K0P398"/>
<dbReference type="Pfam" id="PF12906">
    <property type="entry name" value="RINGv"/>
    <property type="match status" value="1"/>
</dbReference>
<keyword evidence="7 22" id="KW-0812">Transmembrane</keyword>
<evidence type="ECO:0000313" key="26">
    <source>
        <dbReference type="Proteomes" id="UP000792457"/>
    </source>
</evidence>
<evidence type="ECO:0000256" key="5">
    <source>
        <dbReference type="ARBA" id="ARBA00012483"/>
    </source>
</evidence>
<dbReference type="SUPFAM" id="SSF57850">
    <property type="entry name" value="RING/U-box"/>
    <property type="match status" value="1"/>
</dbReference>
<evidence type="ECO:0000259" key="24">
    <source>
        <dbReference type="PROSITE" id="PS51292"/>
    </source>
</evidence>
<keyword evidence="15 22" id="KW-0472">Membrane</keyword>
<dbReference type="EC" id="2.3.2.27" evidence="5"/>
<dbReference type="GO" id="GO:0005741">
    <property type="term" value="C:mitochondrial outer membrane"/>
    <property type="evidence" value="ECO:0007669"/>
    <property type="project" value="UniProtKB-SubCell"/>
</dbReference>
<organism evidence="25 26">
    <name type="scientific">Ladona fulva</name>
    <name type="common">Scarce chaser dragonfly</name>
    <name type="synonym">Libellula fulva</name>
    <dbReference type="NCBI Taxonomy" id="123851"/>
    <lineage>
        <taxon>Eukaryota</taxon>
        <taxon>Metazoa</taxon>
        <taxon>Ecdysozoa</taxon>
        <taxon>Arthropoda</taxon>
        <taxon>Hexapoda</taxon>
        <taxon>Insecta</taxon>
        <taxon>Pterygota</taxon>
        <taxon>Palaeoptera</taxon>
        <taxon>Odonata</taxon>
        <taxon>Epiprocta</taxon>
        <taxon>Anisoptera</taxon>
        <taxon>Libelluloidea</taxon>
        <taxon>Libellulidae</taxon>
        <taxon>Ladona</taxon>
    </lineage>
</organism>
<comment type="pathway">
    <text evidence="4">Protein modification; protein ubiquitination.</text>
</comment>
<dbReference type="InterPro" id="IPR013083">
    <property type="entry name" value="Znf_RING/FYVE/PHD"/>
</dbReference>
<feature type="domain" description="RING-type" evidence="23">
    <location>
        <begin position="34"/>
        <end position="89"/>
    </location>
</feature>
<evidence type="ECO:0000256" key="19">
    <source>
        <dbReference type="ARBA" id="ARBA00043231"/>
    </source>
</evidence>
<dbReference type="PROSITE" id="PS51292">
    <property type="entry name" value="ZF_RING_CH"/>
    <property type="match status" value="1"/>
</dbReference>
<evidence type="ECO:0000256" key="4">
    <source>
        <dbReference type="ARBA" id="ARBA00004906"/>
    </source>
</evidence>
<evidence type="ECO:0000256" key="21">
    <source>
        <dbReference type="SAM" id="MobiDB-lite"/>
    </source>
</evidence>
<dbReference type="EMBL" id="KZ308512">
    <property type="protein sequence ID" value="KAG8230778.1"/>
    <property type="molecule type" value="Genomic_DNA"/>
</dbReference>
<evidence type="ECO:0000256" key="15">
    <source>
        <dbReference type="ARBA" id="ARBA00023136"/>
    </source>
</evidence>
<feature type="compositionally biased region" description="Basic and acidic residues" evidence="21">
    <location>
        <begin position="1"/>
        <end position="17"/>
    </location>
</feature>
<keyword evidence="6" id="KW-0808">Transferase</keyword>
<feature type="transmembrane region" description="Helical" evidence="22">
    <location>
        <begin position="159"/>
        <end position="179"/>
    </location>
</feature>
<evidence type="ECO:0000256" key="14">
    <source>
        <dbReference type="ARBA" id="ARBA00023128"/>
    </source>
</evidence>